<sequence length="149" mass="16415">MSMRMRNLWLPLTIIALAGCGDESEELPNTPQLLIDRTELSFDTEFSAGTYVGATTFNTLYIENRGLQTLELNEASISGPSVFTLKKPEDWPENGPLKLETYKRTFIEVAFKPTAAQEYTGKLTLKSNAANGETQELTLKGKGIAKPAP</sequence>
<protein>
    <recommendedName>
        <fullName evidence="1">Cep192/Spd-2-like domain-containing protein</fullName>
    </recommendedName>
</protein>
<proteinExistence type="predicted"/>
<accession>A0A3A8QPC4</accession>
<dbReference type="EMBL" id="RAWM01000022">
    <property type="protein sequence ID" value="RKH70619.1"/>
    <property type="molecule type" value="Genomic_DNA"/>
</dbReference>
<dbReference type="AlphaFoldDB" id="A0A3A8QPC4"/>
<dbReference type="PROSITE" id="PS51257">
    <property type="entry name" value="PROKAR_LIPOPROTEIN"/>
    <property type="match status" value="1"/>
</dbReference>
<name>A0A3A8QPC4_9BACT</name>
<evidence type="ECO:0000259" key="1">
    <source>
        <dbReference type="Pfam" id="PF22073"/>
    </source>
</evidence>
<evidence type="ECO:0000313" key="3">
    <source>
        <dbReference type="Proteomes" id="UP000282656"/>
    </source>
</evidence>
<keyword evidence="3" id="KW-1185">Reference proteome</keyword>
<reference evidence="3" key="1">
    <citation type="submission" date="2018-09" db="EMBL/GenBank/DDBJ databases">
        <authorList>
            <person name="Livingstone P.G."/>
            <person name="Whitworth D.E."/>
        </authorList>
    </citation>
    <scope>NUCLEOTIDE SEQUENCE [LARGE SCALE GENOMIC DNA]</scope>
    <source>
        <strain evidence="3">AB047A</strain>
    </source>
</reference>
<organism evidence="2 3">
    <name type="scientific">Corallococcus interemptor</name>
    <dbReference type="NCBI Taxonomy" id="2316720"/>
    <lineage>
        <taxon>Bacteria</taxon>
        <taxon>Pseudomonadati</taxon>
        <taxon>Myxococcota</taxon>
        <taxon>Myxococcia</taxon>
        <taxon>Myxococcales</taxon>
        <taxon>Cystobacterineae</taxon>
        <taxon>Myxococcaceae</taxon>
        <taxon>Corallococcus</taxon>
    </lineage>
</organism>
<comment type="caution">
    <text evidence="2">The sequence shown here is derived from an EMBL/GenBank/DDBJ whole genome shotgun (WGS) entry which is preliminary data.</text>
</comment>
<dbReference type="Proteomes" id="UP000282656">
    <property type="component" value="Unassembled WGS sequence"/>
</dbReference>
<feature type="domain" description="Cep192/Spd-2-like" evidence="1">
    <location>
        <begin position="31"/>
        <end position="143"/>
    </location>
</feature>
<dbReference type="InterPro" id="IPR013783">
    <property type="entry name" value="Ig-like_fold"/>
</dbReference>
<dbReference type="InterPro" id="IPR054090">
    <property type="entry name" value="Cep192_Spd-2-like_dom"/>
</dbReference>
<dbReference type="Pfam" id="PF22073">
    <property type="entry name" value="Cep192_D4"/>
    <property type="match status" value="1"/>
</dbReference>
<gene>
    <name evidence="2" type="ORF">D7X96_11275</name>
</gene>
<dbReference type="Gene3D" id="2.60.40.10">
    <property type="entry name" value="Immunoglobulins"/>
    <property type="match status" value="1"/>
</dbReference>
<evidence type="ECO:0000313" key="2">
    <source>
        <dbReference type="EMBL" id="RKH70619.1"/>
    </source>
</evidence>
<dbReference type="OrthoDB" id="5382393at2"/>